<comment type="caution">
    <text evidence="2">The sequence shown here is derived from an EMBL/GenBank/DDBJ whole genome shotgun (WGS) entry which is preliminary data.</text>
</comment>
<evidence type="ECO:0000313" key="3">
    <source>
        <dbReference type="Proteomes" id="UP000663879"/>
    </source>
</evidence>
<evidence type="ECO:0000313" key="2">
    <source>
        <dbReference type="EMBL" id="CAF1109207.1"/>
    </source>
</evidence>
<organism evidence="2 3">
    <name type="scientific">Brachionus calyciflorus</name>
    <dbReference type="NCBI Taxonomy" id="104777"/>
    <lineage>
        <taxon>Eukaryota</taxon>
        <taxon>Metazoa</taxon>
        <taxon>Spiralia</taxon>
        <taxon>Gnathifera</taxon>
        <taxon>Rotifera</taxon>
        <taxon>Eurotatoria</taxon>
        <taxon>Monogononta</taxon>
        <taxon>Pseudotrocha</taxon>
        <taxon>Ploima</taxon>
        <taxon>Brachionidae</taxon>
        <taxon>Brachionus</taxon>
    </lineage>
</organism>
<feature type="compositionally biased region" description="Polar residues" evidence="1">
    <location>
        <begin position="34"/>
        <end position="53"/>
    </location>
</feature>
<protein>
    <submittedName>
        <fullName evidence="2">Uncharacterized protein</fullName>
    </submittedName>
</protein>
<feature type="region of interest" description="Disordered" evidence="1">
    <location>
        <begin position="34"/>
        <end position="62"/>
    </location>
</feature>
<feature type="non-terminal residue" evidence="2">
    <location>
        <position position="62"/>
    </location>
</feature>
<keyword evidence="3" id="KW-1185">Reference proteome</keyword>
<accession>A0A814PQM0</accession>
<name>A0A814PQM0_9BILA</name>
<sequence length="62" mass="7272">MNNTIENLRRQENSFMPMQMSKISNYSRVLDQQNDGSYFNSAQRRNQSITSGQRKPRGRCSN</sequence>
<dbReference type="Proteomes" id="UP000663879">
    <property type="component" value="Unassembled WGS sequence"/>
</dbReference>
<proteinExistence type="predicted"/>
<evidence type="ECO:0000256" key="1">
    <source>
        <dbReference type="SAM" id="MobiDB-lite"/>
    </source>
</evidence>
<dbReference type="AlphaFoldDB" id="A0A814PQM0"/>
<reference evidence="2" key="1">
    <citation type="submission" date="2021-02" db="EMBL/GenBank/DDBJ databases">
        <authorList>
            <person name="Nowell W R."/>
        </authorList>
    </citation>
    <scope>NUCLEOTIDE SEQUENCE</scope>
    <source>
        <strain evidence="2">Ploen Becks lab</strain>
    </source>
</reference>
<dbReference type="EMBL" id="CAJNOC010008056">
    <property type="protein sequence ID" value="CAF1109207.1"/>
    <property type="molecule type" value="Genomic_DNA"/>
</dbReference>
<gene>
    <name evidence="2" type="ORF">OXX778_LOCUS21541</name>
</gene>